<evidence type="ECO:0000313" key="2">
    <source>
        <dbReference type="EMBL" id="KUG15998.1"/>
    </source>
</evidence>
<keyword evidence="1" id="KW-0472">Membrane</keyword>
<evidence type="ECO:0000256" key="1">
    <source>
        <dbReference type="SAM" id="Phobius"/>
    </source>
</evidence>
<name>A0A0W8F5I4_9ZZZZ</name>
<keyword evidence="1" id="KW-1133">Transmembrane helix</keyword>
<gene>
    <name evidence="2" type="ORF">ASZ90_014329</name>
</gene>
<proteinExistence type="predicted"/>
<reference evidence="2" key="1">
    <citation type="journal article" date="2015" name="Proc. Natl. Acad. Sci. U.S.A.">
        <title>Networks of energetic and metabolic interactions define dynamics in microbial communities.</title>
        <authorList>
            <person name="Embree M."/>
            <person name="Liu J.K."/>
            <person name="Al-Bassam M.M."/>
            <person name="Zengler K."/>
        </authorList>
    </citation>
    <scope>NUCLEOTIDE SEQUENCE</scope>
</reference>
<accession>A0A0W8F5I4</accession>
<protein>
    <submittedName>
        <fullName evidence="2">Uncharacterized protein</fullName>
    </submittedName>
</protein>
<organism evidence="2">
    <name type="scientific">hydrocarbon metagenome</name>
    <dbReference type="NCBI Taxonomy" id="938273"/>
    <lineage>
        <taxon>unclassified sequences</taxon>
        <taxon>metagenomes</taxon>
        <taxon>ecological metagenomes</taxon>
    </lineage>
</organism>
<sequence length="104" mass="12311">MRVRNWYKSDGWGAFREFCIENRYDLISAKQIDEPEPVKGALYDYRFWPISTAGVFILLAYTVIHPAFYPWDELESLHYMGPSTMWPSSYLWPDRAKPGLIEQN</sequence>
<feature type="transmembrane region" description="Helical" evidence="1">
    <location>
        <begin position="47"/>
        <end position="69"/>
    </location>
</feature>
<dbReference type="EMBL" id="LNQE01001517">
    <property type="protein sequence ID" value="KUG15998.1"/>
    <property type="molecule type" value="Genomic_DNA"/>
</dbReference>
<dbReference type="AlphaFoldDB" id="A0A0W8F5I4"/>
<keyword evidence="1" id="KW-0812">Transmembrane</keyword>
<comment type="caution">
    <text evidence="2">The sequence shown here is derived from an EMBL/GenBank/DDBJ whole genome shotgun (WGS) entry which is preliminary data.</text>
</comment>